<evidence type="ECO:0000256" key="1">
    <source>
        <dbReference type="SAM" id="Phobius"/>
    </source>
</evidence>
<sequence>MTTIATTETLSVNVAASAAMPSVHRRALITWLAVYPTITVALALLGPEMGGLPVFLKTLVLTAIVVPVSAYLLVPMLMKANQRLTARFTR</sequence>
<evidence type="ECO:0000313" key="3">
    <source>
        <dbReference type="Proteomes" id="UP000683310"/>
    </source>
</evidence>
<dbReference type="EMBL" id="CP074371">
    <property type="protein sequence ID" value="QVI24417.1"/>
    <property type="molecule type" value="Genomic_DNA"/>
</dbReference>
<accession>A0ABX8CXM7</accession>
<keyword evidence="1" id="KW-1133">Transmembrane helix</keyword>
<dbReference type="Proteomes" id="UP000683310">
    <property type="component" value="Chromosome"/>
</dbReference>
<dbReference type="RefSeq" id="WP_213560480.1">
    <property type="nucleotide sequence ID" value="NZ_JBHXAJ010000007.1"/>
</dbReference>
<protein>
    <submittedName>
        <fullName evidence="2">Uncharacterized protein</fullName>
    </submittedName>
</protein>
<evidence type="ECO:0000313" key="2">
    <source>
        <dbReference type="EMBL" id="QVI24417.1"/>
    </source>
</evidence>
<reference evidence="2 3" key="1">
    <citation type="submission" date="2021-04" db="EMBL/GenBank/DDBJ databases">
        <title>Nocardia tengchongensis.</title>
        <authorList>
            <person name="Zhuang k."/>
            <person name="Ran Y."/>
            <person name="Li W."/>
        </authorList>
    </citation>
    <scope>NUCLEOTIDE SEQUENCE [LARGE SCALE GENOMIC DNA]</scope>
    <source>
        <strain evidence="2 3">CFH S0057</strain>
    </source>
</reference>
<name>A0ABX8CXM7_9NOCA</name>
<keyword evidence="1" id="KW-0472">Membrane</keyword>
<gene>
    <name evidence="2" type="ORF">KHQ06_17755</name>
</gene>
<feature type="transmembrane region" description="Helical" evidence="1">
    <location>
        <begin position="27"/>
        <end position="46"/>
    </location>
</feature>
<keyword evidence="3" id="KW-1185">Reference proteome</keyword>
<organism evidence="2 3">
    <name type="scientific">Nocardia tengchongensis</name>
    <dbReference type="NCBI Taxonomy" id="2055889"/>
    <lineage>
        <taxon>Bacteria</taxon>
        <taxon>Bacillati</taxon>
        <taxon>Actinomycetota</taxon>
        <taxon>Actinomycetes</taxon>
        <taxon>Mycobacteriales</taxon>
        <taxon>Nocardiaceae</taxon>
        <taxon>Nocardia</taxon>
    </lineage>
</organism>
<feature type="transmembrane region" description="Helical" evidence="1">
    <location>
        <begin position="52"/>
        <end position="74"/>
    </location>
</feature>
<keyword evidence="1" id="KW-0812">Transmembrane</keyword>
<proteinExistence type="predicted"/>